<reference evidence="2 3" key="1">
    <citation type="journal article" date="2013" name="Curr. Biol.">
        <title>The Genome of the Foraminiferan Reticulomyxa filosa.</title>
        <authorList>
            <person name="Glockner G."/>
            <person name="Hulsmann N."/>
            <person name="Schleicher M."/>
            <person name="Noegel A.A."/>
            <person name="Eichinger L."/>
            <person name="Gallinger C."/>
            <person name="Pawlowski J."/>
            <person name="Sierra R."/>
            <person name="Euteneuer U."/>
            <person name="Pillet L."/>
            <person name="Moustafa A."/>
            <person name="Platzer M."/>
            <person name="Groth M."/>
            <person name="Szafranski K."/>
            <person name="Schliwa M."/>
        </authorList>
    </citation>
    <scope>NUCLEOTIDE SEQUENCE [LARGE SCALE GENOMIC DNA]</scope>
</reference>
<evidence type="ECO:0000313" key="3">
    <source>
        <dbReference type="Proteomes" id="UP000023152"/>
    </source>
</evidence>
<keyword evidence="1" id="KW-0472">Membrane</keyword>
<keyword evidence="3" id="KW-1185">Reference proteome</keyword>
<protein>
    <submittedName>
        <fullName evidence="2">Uncharacterized protein</fullName>
    </submittedName>
</protein>
<organism evidence="2 3">
    <name type="scientific">Reticulomyxa filosa</name>
    <dbReference type="NCBI Taxonomy" id="46433"/>
    <lineage>
        <taxon>Eukaryota</taxon>
        <taxon>Sar</taxon>
        <taxon>Rhizaria</taxon>
        <taxon>Retaria</taxon>
        <taxon>Foraminifera</taxon>
        <taxon>Monothalamids</taxon>
        <taxon>Reticulomyxidae</taxon>
        <taxon>Reticulomyxa</taxon>
    </lineage>
</organism>
<dbReference type="AlphaFoldDB" id="X6NMH0"/>
<feature type="transmembrane region" description="Helical" evidence="1">
    <location>
        <begin position="71"/>
        <end position="91"/>
    </location>
</feature>
<gene>
    <name evidence="2" type="ORF">RFI_09687</name>
</gene>
<name>X6NMH0_RETFI</name>
<comment type="caution">
    <text evidence="2">The sequence shown here is derived from an EMBL/GenBank/DDBJ whole genome shotgun (WGS) entry which is preliminary data.</text>
</comment>
<proteinExistence type="predicted"/>
<sequence>MEWISNTNEKNKEKQKKWMQWLKEKEIMDKSDIIGTFETRSYENFKLWLLNESKWKNEIQESDIESICDAILIYTASVLFCFVFFCSLMHLHKYIHICLYILNQNVELKAYVIVNEKKTLIKLRQLTCDELFRRNLACLPEQDLQKIKMQNLKPKLVHIDGSIIESDEIVKKKFQKEPTFQFIWEK</sequence>
<dbReference type="EMBL" id="ASPP01007252">
    <property type="protein sequence ID" value="ETO27445.1"/>
    <property type="molecule type" value="Genomic_DNA"/>
</dbReference>
<evidence type="ECO:0000256" key="1">
    <source>
        <dbReference type="SAM" id="Phobius"/>
    </source>
</evidence>
<dbReference type="Proteomes" id="UP000023152">
    <property type="component" value="Unassembled WGS sequence"/>
</dbReference>
<accession>X6NMH0</accession>
<keyword evidence="1" id="KW-0812">Transmembrane</keyword>
<keyword evidence="1" id="KW-1133">Transmembrane helix</keyword>
<evidence type="ECO:0000313" key="2">
    <source>
        <dbReference type="EMBL" id="ETO27445.1"/>
    </source>
</evidence>